<proteinExistence type="predicted"/>
<sequence>MRILLPPSETKRDGGADAPLALEALSFPTLTTAREQTLAALGELSLDGEAMKLALKLGPRQDAEVDRNRVLQSAPTMAAIDRYTGVLFDALDAPSLDAAAREFACRTVVVHSALLGLVGALDPVPAYRLSHDSKLPGLRLKAHWRGPIAHVLDDEAGLIIDLRSEGYAELGPAPVRPGSVYVRVVSIDGTGRKRALNHFNKQAKGRFTRAVLEGRPELDTLDELLDWADTEGLSMRLGEDRSPTLPREAELVA</sequence>
<keyword evidence="2" id="KW-1185">Reference proteome</keyword>
<protein>
    <submittedName>
        <fullName evidence="1">Peroxide stress protein YaaA</fullName>
    </submittedName>
</protein>
<dbReference type="EMBL" id="BAAANJ010000002">
    <property type="protein sequence ID" value="GAA1803010.1"/>
    <property type="molecule type" value="Genomic_DNA"/>
</dbReference>
<dbReference type="PANTHER" id="PTHR30283">
    <property type="entry name" value="PEROXIDE STRESS RESPONSE PROTEIN YAAA"/>
    <property type="match status" value="1"/>
</dbReference>
<dbReference type="PANTHER" id="PTHR30283:SF4">
    <property type="entry name" value="PEROXIDE STRESS RESISTANCE PROTEIN YAAA"/>
    <property type="match status" value="1"/>
</dbReference>
<dbReference type="Proteomes" id="UP001500002">
    <property type="component" value="Unassembled WGS sequence"/>
</dbReference>
<organism evidence="1 2">
    <name type="scientific">Agromyces neolithicus</name>
    <dbReference type="NCBI Taxonomy" id="269420"/>
    <lineage>
        <taxon>Bacteria</taxon>
        <taxon>Bacillati</taxon>
        <taxon>Actinomycetota</taxon>
        <taxon>Actinomycetes</taxon>
        <taxon>Micrococcales</taxon>
        <taxon>Microbacteriaceae</taxon>
        <taxon>Agromyces</taxon>
    </lineage>
</organism>
<accession>A0ABP4Y7K6</accession>
<evidence type="ECO:0000313" key="1">
    <source>
        <dbReference type="EMBL" id="GAA1803010.1"/>
    </source>
</evidence>
<comment type="caution">
    <text evidence="1">The sequence shown here is derived from an EMBL/GenBank/DDBJ whole genome shotgun (WGS) entry which is preliminary data.</text>
</comment>
<gene>
    <name evidence="1" type="primary">yaaA</name>
    <name evidence="1" type="ORF">GCM10009749_08900</name>
</gene>
<evidence type="ECO:0000313" key="2">
    <source>
        <dbReference type="Proteomes" id="UP001500002"/>
    </source>
</evidence>
<dbReference type="Pfam" id="PF03883">
    <property type="entry name" value="H2O2_YaaD"/>
    <property type="match status" value="1"/>
</dbReference>
<dbReference type="InterPro" id="IPR005583">
    <property type="entry name" value="YaaA"/>
</dbReference>
<name>A0ABP4Y7K6_9MICO</name>
<dbReference type="RefSeq" id="WP_344293845.1">
    <property type="nucleotide sequence ID" value="NZ_BAAANJ010000002.1"/>
</dbReference>
<reference evidence="2" key="1">
    <citation type="journal article" date="2019" name="Int. J. Syst. Evol. Microbiol.">
        <title>The Global Catalogue of Microorganisms (GCM) 10K type strain sequencing project: providing services to taxonomists for standard genome sequencing and annotation.</title>
        <authorList>
            <consortium name="The Broad Institute Genomics Platform"/>
            <consortium name="The Broad Institute Genome Sequencing Center for Infectious Disease"/>
            <person name="Wu L."/>
            <person name="Ma J."/>
        </authorList>
    </citation>
    <scope>NUCLEOTIDE SEQUENCE [LARGE SCALE GENOMIC DNA]</scope>
    <source>
        <strain evidence="2">JCM 14322</strain>
    </source>
</reference>